<dbReference type="SUPFAM" id="SSF109604">
    <property type="entry name" value="HD-domain/PDEase-like"/>
    <property type="match status" value="1"/>
</dbReference>
<dbReference type="PANTHER" id="PTHR45138:SF9">
    <property type="entry name" value="DIGUANYLATE CYCLASE DGCM-RELATED"/>
    <property type="match status" value="1"/>
</dbReference>
<dbReference type="Gene3D" id="3.30.70.270">
    <property type="match status" value="1"/>
</dbReference>
<dbReference type="PROSITE" id="PS50887">
    <property type="entry name" value="GGDEF"/>
    <property type="match status" value="1"/>
</dbReference>
<evidence type="ECO:0000313" key="6">
    <source>
        <dbReference type="Proteomes" id="UP000319817"/>
    </source>
</evidence>
<accession>A0A517P3D1</accession>
<dbReference type="RefSeq" id="WP_145421792.1">
    <property type="nucleotide sequence ID" value="NZ_CP036526.1"/>
</dbReference>
<dbReference type="PROSITE" id="PS51833">
    <property type="entry name" value="HDOD"/>
    <property type="match status" value="1"/>
</dbReference>
<reference evidence="5 6" key="1">
    <citation type="submission" date="2019-02" db="EMBL/GenBank/DDBJ databases">
        <title>Deep-cultivation of Planctomycetes and their phenomic and genomic characterization uncovers novel biology.</title>
        <authorList>
            <person name="Wiegand S."/>
            <person name="Jogler M."/>
            <person name="Boedeker C."/>
            <person name="Pinto D."/>
            <person name="Vollmers J."/>
            <person name="Rivas-Marin E."/>
            <person name="Kohn T."/>
            <person name="Peeters S.H."/>
            <person name="Heuer A."/>
            <person name="Rast P."/>
            <person name="Oberbeckmann S."/>
            <person name="Bunk B."/>
            <person name="Jeske O."/>
            <person name="Meyerdierks A."/>
            <person name="Storesund J.E."/>
            <person name="Kallscheuer N."/>
            <person name="Luecker S."/>
            <person name="Lage O.M."/>
            <person name="Pohl T."/>
            <person name="Merkel B.J."/>
            <person name="Hornburger P."/>
            <person name="Mueller R.-W."/>
            <person name="Bruemmer F."/>
            <person name="Labrenz M."/>
            <person name="Spormann A.M."/>
            <person name="Op den Camp H."/>
            <person name="Overmann J."/>
            <person name="Amann R."/>
            <person name="Jetten M.S.M."/>
            <person name="Mascher T."/>
            <person name="Medema M.H."/>
            <person name="Devos D.P."/>
            <person name="Kaster A.-K."/>
            <person name="Ovreas L."/>
            <person name="Rohde M."/>
            <person name="Galperin M.Y."/>
            <person name="Jogler C."/>
        </authorList>
    </citation>
    <scope>NUCLEOTIDE SEQUENCE [LARGE SCALE GENOMIC DNA]</scope>
    <source>
        <strain evidence="5 6">K23_9</strain>
    </source>
</reference>
<dbReference type="NCBIfam" id="TIGR00254">
    <property type="entry name" value="GGDEF"/>
    <property type="match status" value="1"/>
</dbReference>
<organism evidence="5 6">
    <name type="scientific">Stieleria marina</name>
    <dbReference type="NCBI Taxonomy" id="1930275"/>
    <lineage>
        <taxon>Bacteria</taxon>
        <taxon>Pseudomonadati</taxon>
        <taxon>Planctomycetota</taxon>
        <taxon>Planctomycetia</taxon>
        <taxon>Pirellulales</taxon>
        <taxon>Pirellulaceae</taxon>
        <taxon>Stieleria</taxon>
    </lineage>
</organism>
<comment type="catalytic activity">
    <reaction evidence="2">
        <text>2 GTP = 3',3'-c-di-GMP + 2 diphosphate</text>
        <dbReference type="Rhea" id="RHEA:24898"/>
        <dbReference type="ChEBI" id="CHEBI:33019"/>
        <dbReference type="ChEBI" id="CHEBI:37565"/>
        <dbReference type="ChEBI" id="CHEBI:58805"/>
        <dbReference type="EC" id="2.7.7.65"/>
    </reaction>
</comment>
<name>A0A517P3D1_9BACT</name>
<dbReference type="EMBL" id="CP036526">
    <property type="protein sequence ID" value="QDT13875.1"/>
    <property type="molecule type" value="Genomic_DNA"/>
</dbReference>
<dbReference type="Gene3D" id="1.10.3210.10">
    <property type="entry name" value="Hypothetical protein af1432"/>
    <property type="match status" value="1"/>
</dbReference>
<dbReference type="Pfam" id="PF00990">
    <property type="entry name" value="GGDEF"/>
    <property type="match status" value="1"/>
</dbReference>
<dbReference type="InterPro" id="IPR000160">
    <property type="entry name" value="GGDEF_dom"/>
</dbReference>
<keyword evidence="6" id="KW-1185">Reference proteome</keyword>
<dbReference type="CDD" id="cd01949">
    <property type="entry name" value="GGDEF"/>
    <property type="match status" value="1"/>
</dbReference>
<dbReference type="SUPFAM" id="SSF55073">
    <property type="entry name" value="Nucleotide cyclase"/>
    <property type="match status" value="1"/>
</dbReference>
<evidence type="ECO:0000313" key="5">
    <source>
        <dbReference type="EMBL" id="QDT13875.1"/>
    </source>
</evidence>
<proteinExistence type="predicted"/>
<dbReference type="PANTHER" id="PTHR45138">
    <property type="entry name" value="REGULATORY COMPONENTS OF SENSORY TRANSDUCTION SYSTEM"/>
    <property type="match status" value="1"/>
</dbReference>
<dbReference type="EC" id="2.7.7.65" evidence="1"/>
<feature type="domain" description="GGDEF" evidence="3">
    <location>
        <begin position="367"/>
        <end position="501"/>
    </location>
</feature>
<dbReference type="InterPro" id="IPR050469">
    <property type="entry name" value="Diguanylate_Cyclase"/>
</dbReference>
<dbReference type="SMART" id="SM00267">
    <property type="entry name" value="GGDEF"/>
    <property type="match status" value="1"/>
</dbReference>
<dbReference type="GO" id="GO:0052621">
    <property type="term" value="F:diguanylate cyclase activity"/>
    <property type="evidence" value="ECO:0007669"/>
    <property type="project" value="UniProtKB-EC"/>
</dbReference>
<dbReference type="Proteomes" id="UP000319817">
    <property type="component" value="Chromosome"/>
</dbReference>
<feature type="domain" description="HDOD" evidence="4">
    <location>
        <begin position="20"/>
        <end position="213"/>
    </location>
</feature>
<dbReference type="InterPro" id="IPR043128">
    <property type="entry name" value="Rev_trsase/Diguanyl_cyclase"/>
</dbReference>
<evidence type="ECO:0000256" key="1">
    <source>
        <dbReference type="ARBA" id="ARBA00012528"/>
    </source>
</evidence>
<dbReference type="OrthoDB" id="243535at2"/>
<dbReference type="InterPro" id="IPR013976">
    <property type="entry name" value="HDOD"/>
</dbReference>
<dbReference type="InterPro" id="IPR029787">
    <property type="entry name" value="Nucleotide_cyclase"/>
</dbReference>
<evidence type="ECO:0000256" key="2">
    <source>
        <dbReference type="ARBA" id="ARBA00034247"/>
    </source>
</evidence>
<dbReference type="Pfam" id="PF08668">
    <property type="entry name" value="HDOD"/>
    <property type="match status" value="1"/>
</dbReference>
<gene>
    <name evidence="5" type="primary">pleD_4</name>
    <name evidence="5" type="ORF">K239x_58950</name>
</gene>
<protein>
    <recommendedName>
        <fullName evidence="1">diguanylate cyclase</fullName>
        <ecNumber evidence="1">2.7.7.65</ecNumber>
    </recommendedName>
</protein>
<dbReference type="AlphaFoldDB" id="A0A517P3D1"/>
<sequence length="505" mass="56519">MQTIETQKYTVDQFASSSCLPTLPEVASKLIELAQQEDPDFREVARVIRTDPVVSGKVMKTVNSALFGFRPKVETIEDAVNKLGLNMIRTLLLSFHLAQHDSGQADLEPIWQEHWRSSLTQAVFAELIAIHLKLEPSSYFLAAMIQDIGILAMLSEEPRLYVDNILDRAKFPTVSAAERSVLGFCHVDVSAQIIRDWGLANRFEQAVLHHSDQVISKAKQGDDPIVAITQAANLGAAVVLSRNTKDSLDSSLDQWTDCLKTQFDIQPDQAKEMISEVNALVNEYSVLFRFNIGEGVRTERVISKAKDMLQEIALANQMDLMSTKKTSKKNRIENHDLYRDDLSGLHNRRFMNEHLSDLMAAAINKKRAIALLFMDIDKFKSINDKLGHRVGDEAIVHVADWLQKSIRTEDFAIRLGGDEFLVILDSITLPQFRVVAQRVAGEIPPMPVDSETIEVRLSAGGTFYQPVRGDKSNPNWLIDQADRLMYVAKRSGGGCVSIEQFNGIG</sequence>
<evidence type="ECO:0000259" key="4">
    <source>
        <dbReference type="PROSITE" id="PS51833"/>
    </source>
</evidence>
<evidence type="ECO:0000259" key="3">
    <source>
        <dbReference type="PROSITE" id="PS50887"/>
    </source>
</evidence>